<dbReference type="EMBL" id="KY914485">
    <property type="protein sequence ID" value="ARK07910.1"/>
    <property type="molecule type" value="Genomic_DNA"/>
</dbReference>
<gene>
    <name evidence="1" type="ORF">phiA829_090</name>
</gene>
<reference evidence="1 2" key="1">
    <citation type="submission" date="2017-04" db="EMBL/GenBank/DDBJ databases">
        <title>Complete genome sequence and characterization of temperature-dependent bacteriophage phiA8-29 infecting Aeromonas.</title>
        <authorList>
            <person name="He Y."/>
            <person name="Yang H."/>
        </authorList>
    </citation>
    <scope>NUCLEOTIDE SEQUENCE [LARGE SCALE GENOMIC DNA]</scope>
</reference>
<evidence type="ECO:0000313" key="1">
    <source>
        <dbReference type="EMBL" id="ARK07910.1"/>
    </source>
</evidence>
<organism evidence="1 2">
    <name type="scientific">Aeromonas phage phiA8-29</name>
    <dbReference type="NCBI Taxonomy" id="1978922"/>
    <lineage>
        <taxon>Viruses</taxon>
        <taxon>Duplodnaviria</taxon>
        <taxon>Heunggongvirae</taxon>
        <taxon>Uroviricota</taxon>
        <taxon>Caudoviricetes</taxon>
        <taxon>Pantevenvirales</taxon>
        <taxon>Ackermannviridae</taxon>
        <taxon>Tedavirus</taxon>
        <taxon>Tedavirus A829</taxon>
    </lineage>
</organism>
<accession>A0A1W6DY32</accession>
<sequence length="673" mass="75149">MNDFQKFSNHVHTQYQTMVIHGKELFEVTVTGDELWAAYLSAFPEGTNPIFRERTEHDCSCCRNFIKNLGRVVIIQDGKISTVWEGGSELPAPYAAVAAVMDQVVRNSLIEGVYRSSERQYGQEVNYEHQASGNVLTWHHFHGQVADRAHSQTPAAVAGSLNSTADVFKRGLEEITPDSLDTVLGLIGSNALYRGEEFMGVVSSFKTLQERYHAAKGAAKLVYHWEHLSSAAARIRNTAIGTLLQDLSAGVDLETAVKSFEKKVAPENYKRTTALITPKMIENGLATLRELGLESAVYRRFAKLEDVTINNVLWANHEAQSHMRDALAESLMTSNQVKKTHRAARVDTGVMGIDRFMEQVIPTAAQMEVFVTNSHQSNFVSLTAPVESNVGRLFKWDNNFGWSYNGNVTDSIKDKVKRAGGNTNAKLRVSLAWFNPDDLDLHAECPDGHIHFSNKNGRRGEQILDVDMNAYGPKHDTAPVENLSWTDPSDGAYHIFVNQYNARTKDRPGFVIELETAGKVTQFHHPKTAVGNISCIRFKVKSGEVVDLQVMPNLVNQSASQEVWGVSTEGFVKVETLMLSPNHWDDNQIGNKHYLFMLQGCKNPEPTRGIYNEYLINELTEHRKVFEVLGAQTLCPVVDEQLSGIGFSSTRNDLVAIRVTDTQGSVREYNVQF</sequence>
<keyword evidence="2" id="KW-1185">Reference proteome</keyword>
<protein>
    <submittedName>
        <fullName evidence="1">Uncharacterized protein</fullName>
    </submittedName>
</protein>
<name>A0A1W6DY32_9CAUD</name>
<evidence type="ECO:0000313" key="2">
    <source>
        <dbReference type="Proteomes" id="UP000221506"/>
    </source>
</evidence>
<dbReference type="Proteomes" id="UP000221506">
    <property type="component" value="Segment"/>
</dbReference>
<proteinExistence type="predicted"/>